<dbReference type="GO" id="GO:0004799">
    <property type="term" value="F:thymidylate synthase activity"/>
    <property type="evidence" value="ECO:0007669"/>
    <property type="project" value="UniProtKB-EC"/>
</dbReference>
<keyword evidence="2" id="KW-0489">Methyltransferase</keyword>
<feature type="active site" evidence="5">
    <location>
        <position position="176"/>
    </location>
</feature>
<dbReference type="Proteomes" id="UP001295469">
    <property type="component" value="Chromosome C07"/>
</dbReference>
<dbReference type="Gene3D" id="3.30.572.10">
    <property type="entry name" value="Thymidylate synthase/dCMP hydroxymethylase domain"/>
    <property type="match status" value="1"/>
</dbReference>
<reference evidence="7" key="1">
    <citation type="submission" date="2021-01" db="EMBL/GenBank/DDBJ databases">
        <authorList>
            <consortium name="Genoscope - CEA"/>
            <person name="William W."/>
        </authorList>
    </citation>
    <scope>NUCLEOTIDE SEQUENCE</scope>
</reference>
<dbReference type="EC" id="2.1.1.45" evidence="1"/>
<dbReference type="PANTHER" id="PTHR11548">
    <property type="entry name" value="THYMIDYLATE SYNTHASE 1"/>
    <property type="match status" value="1"/>
</dbReference>
<dbReference type="InterPro" id="IPR023451">
    <property type="entry name" value="Thymidate_synth/dCMP_Mease_dom"/>
</dbReference>
<dbReference type="Pfam" id="PF00303">
    <property type="entry name" value="Thymidylat_synt"/>
    <property type="match status" value="1"/>
</dbReference>
<proteinExistence type="predicted"/>
<dbReference type="InterPro" id="IPR020940">
    <property type="entry name" value="Thymidylate_synthase_AS"/>
</dbReference>
<dbReference type="PRINTS" id="PR00108">
    <property type="entry name" value="THYMDSNTHASE"/>
</dbReference>
<dbReference type="AlphaFoldDB" id="A0A816N800"/>
<evidence type="ECO:0000313" key="7">
    <source>
        <dbReference type="EMBL" id="CAF2032179.1"/>
    </source>
</evidence>
<dbReference type="GO" id="GO:0006231">
    <property type="term" value="P:dTMP biosynthetic process"/>
    <property type="evidence" value="ECO:0007669"/>
    <property type="project" value="InterPro"/>
</dbReference>
<dbReference type="InterPro" id="IPR045097">
    <property type="entry name" value="Thymidate_synth/dCMP_Mease"/>
</dbReference>
<dbReference type="InterPro" id="IPR036926">
    <property type="entry name" value="Thymidate_synth/dCMP_Mease_sf"/>
</dbReference>
<dbReference type="NCBIfam" id="TIGR03284">
    <property type="entry name" value="thym_sym"/>
    <property type="match status" value="1"/>
</dbReference>
<keyword evidence="4" id="KW-0545">Nucleotide biosynthesis</keyword>
<protein>
    <recommendedName>
        <fullName evidence="1">thymidylate synthase</fullName>
        <ecNumber evidence="1">2.1.1.45</ecNumber>
    </recommendedName>
</protein>
<evidence type="ECO:0000256" key="3">
    <source>
        <dbReference type="ARBA" id="ARBA00022679"/>
    </source>
</evidence>
<dbReference type="PANTHER" id="PTHR11548:SF2">
    <property type="entry name" value="THYMIDYLATE SYNTHASE"/>
    <property type="match status" value="1"/>
</dbReference>
<evidence type="ECO:0000256" key="1">
    <source>
        <dbReference type="ARBA" id="ARBA00011947"/>
    </source>
</evidence>
<gene>
    <name evidence="7" type="ORF">DARMORV10_C07P60630.1</name>
</gene>
<dbReference type="EMBL" id="HG994371">
    <property type="protein sequence ID" value="CAF2032179.1"/>
    <property type="molecule type" value="Genomic_DNA"/>
</dbReference>
<keyword evidence="3" id="KW-0808">Transferase</keyword>
<evidence type="ECO:0000256" key="4">
    <source>
        <dbReference type="ARBA" id="ARBA00022727"/>
    </source>
</evidence>
<evidence type="ECO:0000256" key="2">
    <source>
        <dbReference type="ARBA" id="ARBA00022603"/>
    </source>
</evidence>
<dbReference type="SMR" id="A0A816N800"/>
<organism evidence="7">
    <name type="scientific">Brassica napus</name>
    <name type="common">Rape</name>
    <dbReference type="NCBI Taxonomy" id="3708"/>
    <lineage>
        <taxon>Eukaryota</taxon>
        <taxon>Viridiplantae</taxon>
        <taxon>Streptophyta</taxon>
        <taxon>Embryophyta</taxon>
        <taxon>Tracheophyta</taxon>
        <taxon>Spermatophyta</taxon>
        <taxon>Magnoliopsida</taxon>
        <taxon>eudicotyledons</taxon>
        <taxon>Gunneridae</taxon>
        <taxon>Pentapetalae</taxon>
        <taxon>rosids</taxon>
        <taxon>malvids</taxon>
        <taxon>Brassicales</taxon>
        <taxon>Brassicaceae</taxon>
        <taxon>Brassiceae</taxon>
        <taxon>Brassica</taxon>
    </lineage>
</organism>
<dbReference type="InterPro" id="IPR000398">
    <property type="entry name" value="Thymidylate_synthase"/>
</dbReference>
<dbReference type="SUPFAM" id="SSF55831">
    <property type="entry name" value="Thymidylate synthase/dCMP hydroxymethylase"/>
    <property type="match status" value="1"/>
</dbReference>
<evidence type="ECO:0000259" key="6">
    <source>
        <dbReference type="Pfam" id="PF00303"/>
    </source>
</evidence>
<accession>A0A816N800</accession>
<sequence>MKEMEPDGFCISLRPIRCISFPNNKTNHLVCETFFLFDKFVRETLKKKRRYVNLKSLTSASSKPPPRATSSTAAKSIIVSGYLIENYQTKEFELKSPSMRVPTRSKDISGISDISPAKRNEIVITQYTDMHADYTGQGFDQLLDVINKIKNNPDDRRIIMSAWNPSDLKLMALPPCHMFAQFFVANGELSCQMYQRSADMGLGVPFNIASYSLLSCILAHVCDLVPGDFIHVIGDAHVYKNHVRPLQEQLENPPKPFPVLKINTEKKHIDSFVAADFELIGYDPHKKYI</sequence>
<dbReference type="GO" id="GO:0032259">
    <property type="term" value="P:methylation"/>
    <property type="evidence" value="ECO:0007669"/>
    <property type="project" value="UniProtKB-KW"/>
</dbReference>
<name>A0A816N800_BRANA</name>
<evidence type="ECO:0000256" key="5">
    <source>
        <dbReference type="PROSITE-ProRule" id="PRU10016"/>
    </source>
</evidence>
<dbReference type="CDD" id="cd00351">
    <property type="entry name" value="TS_Pyrimidine_HMase"/>
    <property type="match status" value="1"/>
</dbReference>
<feature type="domain" description="Thymidylate synthase/dCMP hydroxymethylase" evidence="6">
    <location>
        <begin position="133"/>
        <end position="287"/>
    </location>
</feature>
<dbReference type="PROSITE" id="PS00091">
    <property type="entry name" value="THYMIDYLATE_SYNTHASE"/>
    <property type="match status" value="1"/>
</dbReference>